<evidence type="ECO:0000259" key="1">
    <source>
        <dbReference type="Pfam" id="PF07819"/>
    </source>
</evidence>
<dbReference type="AlphaFoldDB" id="A0A2R7YX96"/>
<sequence>MTTRTEPTLLDALSLLAQVVDEVVVDTARDTHLAWVDRVHGLLDGPLGPTAVVAGRGHRTIARSVYAGIGLSVRGAGVGLAAGSDLGPALGSGPRSRFLTSAANGLVGDRLERERPRLATRMAARVVGRDVPLTSEGLAAAYPTATGRVVVLVHGLCEDEVSWQRGRARRGTTYAEELAERGWTPVLLRLNTGLPVRANGAALAALLERLVALWPTEVDEVALVGHSMGGLVIRAASAVQGEWTWRDRVGVVVTLGTPHLGAPLARAVRHGSGLLARVPEVAGFGRVLDQRSAGVDDLIEGLDEDVAALPHARYALVSATVTTSARHPAGAFLGDLLVRRDSALGRDRRGRDLFPGAEVLHLRGHHFDLLNDARVGAALTRWLA</sequence>
<dbReference type="OrthoDB" id="8871309at2"/>
<proteinExistence type="predicted"/>
<dbReference type="GO" id="GO:0016788">
    <property type="term" value="F:hydrolase activity, acting on ester bonds"/>
    <property type="evidence" value="ECO:0007669"/>
    <property type="project" value="InterPro"/>
</dbReference>
<reference evidence="2 3" key="1">
    <citation type="submission" date="2018-03" db="EMBL/GenBank/DDBJ databases">
        <authorList>
            <person name="Keele B.F."/>
        </authorList>
    </citation>
    <scope>NUCLEOTIDE SEQUENCE [LARGE SCALE GENOMIC DNA]</scope>
    <source>
        <strain evidence="2 3">IB-3</strain>
    </source>
</reference>
<dbReference type="SUPFAM" id="SSF53474">
    <property type="entry name" value="alpha/beta-Hydrolases"/>
    <property type="match status" value="1"/>
</dbReference>
<keyword evidence="2" id="KW-0378">Hydrolase</keyword>
<name>A0A2R7YX96_9ACTN</name>
<dbReference type="Pfam" id="PF07819">
    <property type="entry name" value="PGAP1"/>
    <property type="match status" value="1"/>
</dbReference>
<evidence type="ECO:0000313" key="2">
    <source>
        <dbReference type="EMBL" id="PUA80934.1"/>
    </source>
</evidence>
<comment type="caution">
    <text evidence="2">The sequence shown here is derived from an EMBL/GenBank/DDBJ whole genome shotgun (WGS) entry which is preliminary data.</text>
</comment>
<organism evidence="2 3">
    <name type="scientific">Nocardioides currus</name>
    <dbReference type="NCBI Taxonomy" id="2133958"/>
    <lineage>
        <taxon>Bacteria</taxon>
        <taxon>Bacillati</taxon>
        <taxon>Actinomycetota</taxon>
        <taxon>Actinomycetes</taxon>
        <taxon>Propionibacteriales</taxon>
        <taxon>Nocardioidaceae</taxon>
        <taxon>Nocardioides</taxon>
    </lineage>
</organism>
<evidence type="ECO:0000313" key="3">
    <source>
        <dbReference type="Proteomes" id="UP000244867"/>
    </source>
</evidence>
<dbReference type="RefSeq" id="WP_108344502.1">
    <property type="nucleotide sequence ID" value="NZ_PYXZ01000004.1"/>
</dbReference>
<accession>A0A2R7YX96</accession>
<dbReference type="InterPro" id="IPR012908">
    <property type="entry name" value="PGAP1-ab_dom-like"/>
</dbReference>
<dbReference type="Proteomes" id="UP000244867">
    <property type="component" value="Unassembled WGS sequence"/>
</dbReference>
<gene>
    <name evidence="2" type="ORF">C7S10_11075</name>
</gene>
<feature type="domain" description="GPI inositol-deacylase PGAP1-like alpha/beta" evidence="1">
    <location>
        <begin position="216"/>
        <end position="265"/>
    </location>
</feature>
<keyword evidence="3" id="KW-1185">Reference proteome</keyword>
<dbReference type="InterPro" id="IPR029058">
    <property type="entry name" value="AB_hydrolase_fold"/>
</dbReference>
<dbReference type="EMBL" id="PYXZ01000004">
    <property type="protein sequence ID" value="PUA80934.1"/>
    <property type="molecule type" value="Genomic_DNA"/>
</dbReference>
<protein>
    <submittedName>
        <fullName evidence="2">Alpha/beta hydrolase</fullName>
    </submittedName>
</protein>
<dbReference type="PANTHER" id="PTHR37946">
    <property type="entry name" value="SLL1969 PROTEIN"/>
    <property type="match status" value="1"/>
</dbReference>
<dbReference type="PANTHER" id="PTHR37946:SF1">
    <property type="entry name" value="SLL1969 PROTEIN"/>
    <property type="match status" value="1"/>
</dbReference>
<dbReference type="Gene3D" id="3.40.50.1820">
    <property type="entry name" value="alpha/beta hydrolase"/>
    <property type="match status" value="1"/>
</dbReference>